<dbReference type="AlphaFoldDB" id="A0A2R6NE60"/>
<evidence type="ECO:0000313" key="2">
    <source>
        <dbReference type="EMBL" id="PSR70667.1"/>
    </source>
</evidence>
<evidence type="ECO:0000313" key="3">
    <source>
        <dbReference type="Proteomes" id="UP000186601"/>
    </source>
</evidence>
<sequence>MGEGLLEPKQGPSSDEVPGKPASPPPVCPRRNEERIITVHRLLNLWSNAS</sequence>
<protein>
    <submittedName>
        <fullName evidence="2">Uncharacterized protein</fullName>
    </submittedName>
</protein>
<accession>A0A2R6NE60</accession>
<evidence type="ECO:0000256" key="1">
    <source>
        <dbReference type="SAM" id="MobiDB-lite"/>
    </source>
</evidence>
<name>A0A2R6NE60_9APHY</name>
<dbReference type="Proteomes" id="UP000186601">
    <property type="component" value="Unassembled WGS sequence"/>
</dbReference>
<proteinExistence type="predicted"/>
<comment type="caution">
    <text evidence="2">The sequence shown here is derived from an EMBL/GenBank/DDBJ whole genome shotgun (WGS) entry which is preliminary data.</text>
</comment>
<organism evidence="2 3">
    <name type="scientific">Hermanssonia centrifuga</name>
    <dbReference type="NCBI Taxonomy" id="98765"/>
    <lineage>
        <taxon>Eukaryota</taxon>
        <taxon>Fungi</taxon>
        <taxon>Dikarya</taxon>
        <taxon>Basidiomycota</taxon>
        <taxon>Agaricomycotina</taxon>
        <taxon>Agaricomycetes</taxon>
        <taxon>Polyporales</taxon>
        <taxon>Meruliaceae</taxon>
        <taxon>Hermanssonia</taxon>
    </lineage>
</organism>
<dbReference type="EMBL" id="MLYV02001337">
    <property type="protein sequence ID" value="PSR70667.1"/>
    <property type="molecule type" value="Genomic_DNA"/>
</dbReference>
<gene>
    <name evidence="2" type="ORF">PHLCEN_2v13472</name>
</gene>
<feature type="region of interest" description="Disordered" evidence="1">
    <location>
        <begin position="1"/>
        <end position="33"/>
    </location>
</feature>
<reference evidence="2 3" key="1">
    <citation type="submission" date="2018-02" db="EMBL/GenBank/DDBJ databases">
        <title>Genome sequence of the basidiomycete white-rot fungus Phlebia centrifuga.</title>
        <authorList>
            <person name="Granchi Z."/>
            <person name="Peng M."/>
            <person name="de Vries R.P."/>
            <person name="Hilden K."/>
            <person name="Makela M.R."/>
            <person name="Grigoriev I."/>
            <person name="Riley R."/>
        </authorList>
    </citation>
    <scope>NUCLEOTIDE SEQUENCE [LARGE SCALE GENOMIC DNA]</scope>
    <source>
        <strain evidence="2 3">FBCC195</strain>
    </source>
</reference>
<keyword evidence="3" id="KW-1185">Reference proteome</keyword>